<dbReference type="InterPro" id="IPR052032">
    <property type="entry name" value="ATP-dep_AA_Ligase"/>
</dbReference>
<evidence type="ECO:0000256" key="4">
    <source>
        <dbReference type="PROSITE-ProRule" id="PRU00409"/>
    </source>
</evidence>
<protein>
    <submittedName>
        <fullName evidence="7">ATP-grasp domain-containing protein</fullName>
    </submittedName>
</protein>
<evidence type="ECO:0000256" key="5">
    <source>
        <dbReference type="SAM" id="MobiDB-lite"/>
    </source>
</evidence>
<evidence type="ECO:0000313" key="8">
    <source>
        <dbReference type="Proteomes" id="UP000502136"/>
    </source>
</evidence>
<dbReference type="PANTHER" id="PTHR43585:SF2">
    <property type="entry name" value="ATP-GRASP ENZYME FSQD"/>
    <property type="match status" value="1"/>
</dbReference>
<evidence type="ECO:0000313" key="7">
    <source>
        <dbReference type="EMBL" id="QJC51035.1"/>
    </source>
</evidence>
<dbReference type="Gene3D" id="3.40.50.20">
    <property type="match status" value="1"/>
</dbReference>
<name>A0A6H2GUG6_9BACL</name>
<feature type="domain" description="ATP-grasp" evidence="6">
    <location>
        <begin position="143"/>
        <end position="360"/>
    </location>
</feature>
<keyword evidence="8" id="KW-1185">Reference proteome</keyword>
<keyword evidence="2 4" id="KW-0547">Nucleotide-binding</keyword>
<sequence length="540" mass="57005">MEQTRKKLLVVADLGGSPPDLRTLAELADVYVYIPRPSAVTARYMEDVGRYAHGVLKERTACPPGGYEHPASVTFTGARPYTLTEEQLADRIAEAAVLFGADGILFGGAENIVLSVAKAAERLGLRSAGVHGAVQARGKLEMRQAFRAGGAPGPDFRPIYGERDLAAAARELGYPLVLKPTYLACSIGVTRLDGSRDPAEVFREVQASLGSSEEDRLLFGGECLFLAETYMEGCAEDWYGELAPLYGDYVSVEGMMVDGVYHPVAITDKAPQHSEFTETAHLVPSALDAEAQRIIVEACRLANEALGLRTCPTHTEVKLLKGRRVGIIETAARFGGWNIVPQLRDVYGIDMTRAWALAVLYGSANGLPPSALREAPSARCNLRLYLEDDARTQVGGAYVYAGYEREGLLPDGVRLAAEQELPVGSVVRRVAGQNAMSFVSTLQLEAERPQALAAAVRRIRSAVRLRLAAADGAAGLAAAEAPGEGAAAEASAGAAGLAAAETPGEGAAAEASAGARPAAAAEGEPEPARDGQPLQESFSF</sequence>
<accession>A0A6H2GUG6</accession>
<dbReference type="PROSITE" id="PS50975">
    <property type="entry name" value="ATP_GRASP"/>
    <property type="match status" value="1"/>
</dbReference>
<organism evidence="7 8">
    <name type="scientific">Paenibacillus albicereus</name>
    <dbReference type="NCBI Taxonomy" id="2726185"/>
    <lineage>
        <taxon>Bacteria</taxon>
        <taxon>Bacillati</taxon>
        <taxon>Bacillota</taxon>
        <taxon>Bacilli</taxon>
        <taxon>Bacillales</taxon>
        <taxon>Paenibacillaceae</taxon>
        <taxon>Paenibacillus</taxon>
    </lineage>
</organism>
<dbReference type="KEGG" id="palr:HGI30_05295"/>
<dbReference type="Gene3D" id="3.30.470.20">
    <property type="entry name" value="ATP-grasp fold, B domain"/>
    <property type="match status" value="1"/>
</dbReference>
<reference evidence="7 8" key="1">
    <citation type="submission" date="2020-04" db="EMBL/GenBank/DDBJ databases">
        <title>Novel Paenibacillus strain UniB2 isolated from commercial digestive syrup.</title>
        <authorList>
            <person name="Thorat V."/>
            <person name="Kirdat K."/>
            <person name="Tiwarekar B."/>
            <person name="Yadav A."/>
        </authorList>
    </citation>
    <scope>NUCLEOTIDE SEQUENCE [LARGE SCALE GENOMIC DNA]</scope>
    <source>
        <strain evidence="7 8">UniB2</strain>
    </source>
</reference>
<dbReference type="Proteomes" id="UP000502136">
    <property type="component" value="Chromosome"/>
</dbReference>
<keyword evidence="3 4" id="KW-0067">ATP-binding</keyword>
<dbReference type="RefSeq" id="WP_168906690.1">
    <property type="nucleotide sequence ID" value="NZ_CP051428.1"/>
</dbReference>
<evidence type="ECO:0000256" key="2">
    <source>
        <dbReference type="ARBA" id="ARBA00022741"/>
    </source>
</evidence>
<feature type="region of interest" description="Disordered" evidence="5">
    <location>
        <begin position="489"/>
        <end position="540"/>
    </location>
</feature>
<dbReference type="EMBL" id="CP051428">
    <property type="protein sequence ID" value="QJC51035.1"/>
    <property type="molecule type" value="Genomic_DNA"/>
</dbReference>
<dbReference type="Pfam" id="PF13535">
    <property type="entry name" value="ATP-grasp_4"/>
    <property type="match status" value="1"/>
</dbReference>
<evidence type="ECO:0000256" key="1">
    <source>
        <dbReference type="ARBA" id="ARBA00022598"/>
    </source>
</evidence>
<dbReference type="AlphaFoldDB" id="A0A6H2GUG6"/>
<proteinExistence type="predicted"/>
<dbReference type="InterPro" id="IPR011761">
    <property type="entry name" value="ATP-grasp"/>
</dbReference>
<dbReference type="GO" id="GO:0046872">
    <property type="term" value="F:metal ion binding"/>
    <property type="evidence" value="ECO:0007669"/>
    <property type="project" value="InterPro"/>
</dbReference>
<dbReference type="GO" id="GO:0016874">
    <property type="term" value="F:ligase activity"/>
    <property type="evidence" value="ECO:0007669"/>
    <property type="project" value="UniProtKB-KW"/>
</dbReference>
<dbReference type="PANTHER" id="PTHR43585">
    <property type="entry name" value="FUMIPYRROLE BIOSYNTHESIS PROTEIN C"/>
    <property type="match status" value="1"/>
</dbReference>
<dbReference type="SUPFAM" id="SSF56059">
    <property type="entry name" value="Glutathione synthetase ATP-binding domain-like"/>
    <property type="match status" value="1"/>
</dbReference>
<evidence type="ECO:0000259" key="6">
    <source>
        <dbReference type="PROSITE" id="PS50975"/>
    </source>
</evidence>
<keyword evidence="1" id="KW-0436">Ligase</keyword>
<dbReference type="GO" id="GO:0005524">
    <property type="term" value="F:ATP binding"/>
    <property type="evidence" value="ECO:0007669"/>
    <property type="project" value="UniProtKB-UniRule"/>
</dbReference>
<evidence type="ECO:0000256" key="3">
    <source>
        <dbReference type="ARBA" id="ARBA00022840"/>
    </source>
</evidence>
<feature type="compositionally biased region" description="Low complexity" evidence="5">
    <location>
        <begin position="489"/>
        <end position="522"/>
    </location>
</feature>
<gene>
    <name evidence="7" type="ORF">HGI30_05295</name>
</gene>